<feature type="compositionally biased region" description="Basic and acidic residues" evidence="2">
    <location>
        <begin position="66"/>
        <end position="83"/>
    </location>
</feature>
<evidence type="ECO:0000256" key="1">
    <source>
        <dbReference type="ARBA" id="ARBA00005254"/>
    </source>
</evidence>
<dbReference type="Proteomes" id="UP000004208">
    <property type="component" value="Unassembled WGS sequence"/>
</dbReference>
<comment type="similarity">
    <text evidence="1">Belongs to the enoyl-CoA hydratase/isomerase family.</text>
</comment>
<dbReference type="RefSeq" id="WP_005289464.1">
    <property type="nucleotide sequence ID" value="NZ_CM000961.1"/>
</dbReference>
<dbReference type="GO" id="GO:0005835">
    <property type="term" value="C:fatty acid synthase complex"/>
    <property type="evidence" value="ECO:0007669"/>
    <property type="project" value="InterPro"/>
</dbReference>
<accession>D7WEH4</accession>
<dbReference type="AlphaFoldDB" id="D7WEH4"/>
<dbReference type="GO" id="GO:0004312">
    <property type="term" value="F:fatty acid synthase activity"/>
    <property type="evidence" value="ECO:0007669"/>
    <property type="project" value="InterPro"/>
</dbReference>
<dbReference type="Gene3D" id="1.20.120.20">
    <property type="entry name" value="Apolipoprotein"/>
    <property type="match status" value="1"/>
</dbReference>
<evidence type="ECO:0000313" key="4">
    <source>
        <dbReference type="EMBL" id="EFK53551.1"/>
    </source>
</evidence>
<dbReference type="SUPFAM" id="SSF54637">
    <property type="entry name" value="Thioesterase/thiol ester dehydrase-isomerase"/>
    <property type="match status" value="2"/>
</dbReference>
<proteinExistence type="inferred from homology"/>
<evidence type="ECO:0000256" key="2">
    <source>
        <dbReference type="SAM" id="MobiDB-lite"/>
    </source>
</evidence>
<dbReference type="PANTHER" id="PTHR43841">
    <property type="entry name" value="3-HYDROXYACYL-THIOESTER DEHYDRATASE HTDX-RELATED"/>
    <property type="match status" value="1"/>
</dbReference>
<dbReference type="eggNOG" id="COG2030">
    <property type="taxonomic scope" value="Bacteria"/>
</dbReference>
<dbReference type="PANTHER" id="PTHR43841:SF1">
    <property type="entry name" value="3-HYDROXYACYL-THIOESTER DEHYDRATASE X"/>
    <property type="match status" value="1"/>
</dbReference>
<dbReference type="HOGENOM" id="CLU_056696_1_0_11"/>
<dbReference type="GO" id="GO:0006633">
    <property type="term" value="P:fatty acid biosynthetic process"/>
    <property type="evidence" value="ECO:0007669"/>
    <property type="project" value="InterPro"/>
</dbReference>
<organism evidence="4 5">
    <name type="scientific">Corynebacterium genitalium ATCC 33030</name>
    <dbReference type="NCBI Taxonomy" id="585529"/>
    <lineage>
        <taxon>Bacteria</taxon>
        <taxon>Bacillati</taxon>
        <taxon>Actinomycetota</taxon>
        <taxon>Actinomycetes</taxon>
        <taxon>Mycobacteriales</taxon>
        <taxon>Corynebacteriaceae</taxon>
        <taxon>Corynebacterium</taxon>
    </lineage>
</organism>
<protein>
    <submittedName>
        <fullName evidence="4">MaoC-like protein</fullName>
    </submittedName>
</protein>
<name>D7WEH4_9CORY</name>
<reference evidence="4" key="1">
    <citation type="submission" date="2010-06" db="EMBL/GenBank/DDBJ databases">
        <authorList>
            <person name="Muzny D."/>
            <person name="Qin X."/>
            <person name="Buhay C."/>
            <person name="Dugan-Rocha S."/>
            <person name="Ding Y."/>
            <person name="Chen G."/>
            <person name="Hawes A."/>
            <person name="Holder M."/>
            <person name="Jhangiani S."/>
            <person name="Johnson A."/>
            <person name="Khan Z."/>
            <person name="Li Z."/>
            <person name="Liu W."/>
            <person name="Liu X."/>
            <person name="Perez L."/>
            <person name="Shen H."/>
            <person name="Wang Q."/>
            <person name="Watt J."/>
            <person name="Xi L."/>
            <person name="Xin Y."/>
            <person name="Zhou J."/>
            <person name="Deng J."/>
            <person name="Jiang H."/>
            <person name="Liu Y."/>
            <person name="Qu J."/>
            <person name="Song X.-Z."/>
            <person name="Zhang L."/>
            <person name="Villasana D."/>
            <person name="Johnson A."/>
            <person name="Liu J."/>
            <person name="Liyanage D."/>
            <person name="Lorensuhewa L."/>
            <person name="Robinson T."/>
            <person name="Song A."/>
            <person name="Song B.-B."/>
            <person name="Dinh H."/>
            <person name="Thornton R."/>
            <person name="Coyle M."/>
            <person name="Francisco L."/>
            <person name="Jackson L."/>
            <person name="Javaid M."/>
            <person name="Korchina V."/>
            <person name="Kovar C."/>
            <person name="Mata R."/>
            <person name="Mathew T."/>
            <person name="Ngo R."/>
            <person name="Nguyen L."/>
            <person name="Nguyen N."/>
            <person name="Okwuonu G."/>
            <person name="Ongeri F."/>
            <person name="Pham C."/>
            <person name="Simmons D."/>
            <person name="Wilczek-Boney K."/>
            <person name="Hale W."/>
            <person name="Jakkamsetti A."/>
            <person name="Pham P."/>
            <person name="Ruth R."/>
            <person name="San Lucas F."/>
            <person name="Warren J."/>
            <person name="Zhang J."/>
            <person name="Zhao Z."/>
            <person name="Zhou C."/>
            <person name="Zhu D."/>
            <person name="Lee S."/>
            <person name="Bess C."/>
            <person name="Blankenburg K."/>
            <person name="Forbes L."/>
            <person name="Fu Q."/>
            <person name="Gubbala S."/>
            <person name="Hirani K."/>
            <person name="Jayaseelan J.C."/>
            <person name="Lara F."/>
            <person name="Munidasa M."/>
            <person name="Palculict T."/>
            <person name="Patil S."/>
            <person name="Pu L.-L."/>
            <person name="Saada N."/>
            <person name="Tang L."/>
            <person name="Weissenberger G."/>
            <person name="Zhu Y."/>
            <person name="Hemphill L."/>
            <person name="Shang Y."/>
            <person name="Youmans B."/>
            <person name="Ayvaz T."/>
            <person name="Ross M."/>
            <person name="Santibanez J."/>
            <person name="Aqrawi P."/>
            <person name="Gross S."/>
            <person name="Joshi V."/>
            <person name="Fowler G."/>
            <person name="Nazareth L."/>
            <person name="Reid J."/>
            <person name="Worley K."/>
            <person name="Petrosino J."/>
            <person name="Highlander S."/>
            <person name="Gibbs R."/>
        </authorList>
    </citation>
    <scope>NUCLEOTIDE SEQUENCE [LARGE SCALE GENOMIC DNA]</scope>
    <source>
        <strain evidence="4">ATCC 33030</strain>
    </source>
</reference>
<evidence type="ECO:0000259" key="3">
    <source>
        <dbReference type="Pfam" id="PF01575"/>
    </source>
</evidence>
<feature type="compositionally biased region" description="Basic and acidic residues" evidence="2">
    <location>
        <begin position="8"/>
        <end position="17"/>
    </location>
</feature>
<dbReference type="InterPro" id="IPR003965">
    <property type="entry name" value="Fatty_acid_synthase"/>
</dbReference>
<dbReference type="EMBL" id="ACLJ02000003">
    <property type="protein sequence ID" value="EFK53551.1"/>
    <property type="molecule type" value="Genomic_DNA"/>
</dbReference>
<sequence>MTTAVGKGPEKDPKDDAQQQAEAKAAEVKAEAKQAADKAAAKAEEVKNTVADKVEDAQEKVSATAEEVKADAEAKAEEVKADADANAGAETHNERIASGKTRDFQTLKAVPDLKAINRKIFMGALPVVGETRSAKGDPTSAIQVDGVKIDKNNLAAYTSATGLRLGNEIPPTYFFVLAFPMIMDLMSRPDFPVPAIGAVHVSNVIEQSRTLTVDETYNIRCYGQNLRPHRRGLIVDMITEVTPEGENDVVWRQTSSFLAMGAKFAKDAELAVTTRGEDTGKVLPKPELPEFKPNARWRWNRDNVNAYVDASNDHNPIHTSNVGAKLFGFPAVIAHGMYSAAAVLAPLEGKLPGALRYSVEFVKPVVIPASVALWTIEQGDGSYELQLRGSSKPEKLHLNAEIKAL</sequence>
<evidence type="ECO:0000313" key="5">
    <source>
        <dbReference type="Proteomes" id="UP000004208"/>
    </source>
</evidence>
<dbReference type="STRING" id="585529.HMPREF0291_11208"/>
<dbReference type="InterPro" id="IPR002539">
    <property type="entry name" value="MaoC-like_dom"/>
</dbReference>
<feature type="compositionally biased region" description="Basic and acidic residues" evidence="2">
    <location>
        <begin position="24"/>
        <end position="59"/>
    </location>
</feature>
<dbReference type="Pfam" id="PF01575">
    <property type="entry name" value="MaoC_dehydratas"/>
    <property type="match status" value="1"/>
</dbReference>
<comment type="caution">
    <text evidence="4">The sequence shown here is derived from an EMBL/GenBank/DDBJ whole genome shotgun (WGS) entry which is preliminary data.</text>
</comment>
<gene>
    <name evidence="4" type="ORF">HMPREF0291_11208</name>
</gene>
<keyword evidence="5" id="KW-1185">Reference proteome</keyword>
<feature type="region of interest" description="Disordered" evidence="2">
    <location>
        <begin position="1"/>
        <end position="95"/>
    </location>
</feature>
<dbReference type="PRINTS" id="PR01483">
    <property type="entry name" value="FASYNTHASE"/>
</dbReference>
<dbReference type="Gene3D" id="3.10.129.10">
    <property type="entry name" value="Hotdog Thioesterase"/>
    <property type="match status" value="1"/>
</dbReference>
<dbReference type="InterPro" id="IPR029069">
    <property type="entry name" value="HotDog_dom_sf"/>
</dbReference>
<feature type="domain" description="MaoC-like" evidence="3">
    <location>
        <begin position="300"/>
        <end position="378"/>
    </location>
</feature>